<evidence type="ECO:0000313" key="1">
    <source>
        <dbReference type="EMBL" id="AVR87657.1"/>
    </source>
</evidence>
<dbReference type="EMBL" id="CP028339">
    <property type="protein sequence ID" value="AVR87657.1"/>
    <property type="molecule type" value="Genomic_DNA"/>
</dbReference>
<dbReference type="KEGG" id="tak:Tharo_0715"/>
<name>A0A2R4BJZ9_THAAR</name>
<proteinExistence type="predicted"/>
<reference evidence="1 2" key="1">
    <citation type="submission" date="2018-03" db="EMBL/GenBank/DDBJ databases">
        <title>Complete genome sequence of Thauera aromatica, a model organism for studying aromatic compound degradation under denitrifying conditions.</title>
        <authorList>
            <person name="Lo H.-Y."/>
            <person name="Goris T."/>
            <person name="Boll M."/>
            <person name="Mueller J.A."/>
        </authorList>
    </citation>
    <scope>NUCLEOTIDE SEQUENCE [LARGE SCALE GENOMIC DNA]</scope>
    <source>
        <strain evidence="1 2">K172</strain>
    </source>
</reference>
<dbReference type="AlphaFoldDB" id="A0A2R4BJZ9"/>
<sequence>MVTKVSLLLGGQVTDDNFNPNENRISLFIQVAPGVEVVLVDDGSSGEPFRAEDEIYGLQQR</sequence>
<keyword evidence="2" id="KW-1185">Reference proteome</keyword>
<dbReference type="Proteomes" id="UP000241885">
    <property type="component" value="Chromosome"/>
</dbReference>
<organism evidence="1 2">
    <name type="scientific">Thauera aromatica K172</name>
    <dbReference type="NCBI Taxonomy" id="44139"/>
    <lineage>
        <taxon>Bacteria</taxon>
        <taxon>Pseudomonadati</taxon>
        <taxon>Pseudomonadota</taxon>
        <taxon>Betaproteobacteria</taxon>
        <taxon>Rhodocyclales</taxon>
        <taxon>Zoogloeaceae</taxon>
        <taxon>Thauera</taxon>
    </lineage>
</organism>
<gene>
    <name evidence="1" type="ORF">Tharo_0715</name>
</gene>
<protein>
    <submittedName>
        <fullName evidence="1">Uncharacterized protein</fullName>
    </submittedName>
</protein>
<evidence type="ECO:0000313" key="2">
    <source>
        <dbReference type="Proteomes" id="UP000241885"/>
    </source>
</evidence>
<accession>A0A2R4BJZ9</accession>